<evidence type="ECO:0000256" key="1">
    <source>
        <dbReference type="SAM" id="Phobius"/>
    </source>
</evidence>
<keyword evidence="3" id="KW-1185">Reference proteome</keyword>
<keyword evidence="1" id="KW-1133">Transmembrane helix</keyword>
<feature type="transmembrane region" description="Helical" evidence="1">
    <location>
        <begin position="20"/>
        <end position="39"/>
    </location>
</feature>
<dbReference type="Proteomes" id="UP000305067">
    <property type="component" value="Unassembled WGS sequence"/>
</dbReference>
<evidence type="ECO:0000313" key="3">
    <source>
        <dbReference type="Proteomes" id="UP000305067"/>
    </source>
</evidence>
<accession>A0A5C3QI32</accession>
<protein>
    <submittedName>
        <fullName evidence="2">Uncharacterized protein</fullName>
    </submittedName>
</protein>
<reference evidence="2 3" key="1">
    <citation type="journal article" date="2019" name="Nat. Ecol. Evol.">
        <title>Megaphylogeny resolves global patterns of mushroom evolution.</title>
        <authorList>
            <person name="Varga T."/>
            <person name="Krizsan K."/>
            <person name="Foldi C."/>
            <person name="Dima B."/>
            <person name="Sanchez-Garcia M."/>
            <person name="Sanchez-Ramirez S."/>
            <person name="Szollosi G.J."/>
            <person name="Szarkandi J.G."/>
            <person name="Papp V."/>
            <person name="Albert L."/>
            <person name="Andreopoulos W."/>
            <person name="Angelini C."/>
            <person name="Antonin V."/>
            <person name="Barry K.W."/>
            <person name="Bougher N.L."/>
            <person name="Buchanan P."/>
            <person name="Buyck B."/>
            <person name="Bense V."/>
            <person name="Catcheside P."/>
            <person name="Chovatia M."/>
            <person name="Cooper J."/>
            <person name="Damon W."/>
            <person name="Desjardin D."/>
            <person name="Finy P."/>
            <person name="Geml J."/>
            <person name="Haridas S."/>
            <person name="Hughes K."/>
            <person name="Justo A."/>
            <person name="Karasinski D."/>
            <person name="Kautmanova I."/>
            <person name="Kiss B."/>
            <person name="Kocsube S."/>
            <person name="Kotiranta H."/>
            <person name="LaButti K.M."/>
            <person name="Lechner B.E."/>
            <person name="Liimatainen K."/>
            <person name="Lipzen A."/>
            <person name="Lukacs Z."/>
            <person name="Mihaltcheva S."/>
            <person name="Morgado L.N."/>
            <person name="Niskanen T."/>
            <person name="Noordeloos M.E."/>
            <person name="Ohm R.A."/>
            <person name="Ortiz-Santana B."/>
            <person name="Ovrebo C."/>
            <person name="Racz N."/>
            <person name="Riley R."/>
            <person name="Savchenko A."/>
            <person name="Shiryaev A."/>
            <person name="Soop K."/>
            <person name="Spirin V."/>
            <person name="Szebenyi C."/>
            <person name="Tomsovsky M."/>
            <person name="Tulloss R.E."/>
            <person name="Uehling J."/>
            <person name="Grigoriev I.V."/>
            <person name="Vagvolgyi C."/>
            <person name="Papp T."/>
            <person name="Martin F.M."/>
            <person name="Miettinen O."/>
            <person name="Hibbett D.S."/>
            <person name="Nagy L.G."/>
        </authorList>
    </citation>
    <scope>NUCLEOTIDE SEQUENCE [LARGE SCALE GENOMIC DNA]</scope>
    <source>
        <strain evidence="2 3">CBS 309.79</strain>
    </source>
</reference>
<organism evidence="2 3">
    <name type="scientific">Pterulicium gracile</name>
    <dbReference type="NCBI Taxonomy" id="1884261"/>
    <lineage>
        <taxon>Eukaryota</taxon>
        <taxon>Fungi</taxon>
        <taxon>Dikarya</taxon>
        <taxon>Basidiomycota</taxon>
        <taxon>Agaricomycotina</taxon>
        <taxon>Agaricomycetes</taxon>
        <taxon>Agaricomycetidae</taxon>
        <taxon>Agaricales</taxon>
        <taxon>Pleurotineae</taxon>
        <taxon>Pterulaceae</taxon>
        <taxon>Pterulicium</taxon>
    </lineage>
</organism>
<proteinExistence type="predicted"/>
<keyword evidence="1" id="KW-0812">Transmembrane</keyword>
<sequence length="95" mass="10674">MVRVSKERLDIALYVPTTLLPSPLNFFCSVAFALGIAFADSISSLQISTCCIGYQGDSQSVGALVREEQLVGLRIWMFRWRQVFVGFFVVLRHLS</sequence>
<dbReference type="EMBL" id="ML178824">
    <property type="protein sequence ID" value="TFL01713.1"/>
    <property type="molecule type" value="Genomic_DNA"/>
</dbReference>
<name>A0A5C3QI32_9AGAR</name>
<keyword evidence="1" id="KW-0472">Membrane</keyword>
<dbReference type="AlphaFoldDB" id="A0A5C3QI32"/>
<gene>
    <name evidence="2" type="ORF">BDV98DRAFT_567398</name>
</gene>
<evidence type="ECO:0000313" key="2">
    <source>
        <dbReference type="EMBL" id="TFL01713.1"/>
    </source>
</evidence>